<dbReference type="PROSITE" id="PS50928">
    <property type="entry name" value="ABC_TM1"/>
    <property type="match status" value="1"/>
</dbReference>
<name>A0ABN1NL15_9PSEU</name>
<evidence type="ECO:0000313" key="9">
    <source>
        <dbReference type="EMBL" id="GAA0910828.1"/>
    </source>
</evidence>
<evidence type="ECO:0000256" key="1">
    <source>
        <dbReference type="ARBA" id="ARBA00004651"/>
    </source>
</evidence>
<proteinExistence type="inferred from homology"/>
<dbReference type="SUPFAM" id="SSF161098">
    <property type="entry name" value="MetI-like"/>
    <property type="match status" value="1"/>
</dbReference>
<evidence type="ECO:0000256" key="2">
    <source>
        <dbReference type="ARBA" id="ARBA00022448"/>
    </source>
</evidence>
<keyword evidence="5 7" id="KW-1133">Transmembrane helix</keyword>
<comment type="subcellular location">
    <subcellularLocation>
        <location evidence="1 7">Cell membrane</location>
        <topology evidence="1 7">Multi-pass membrane protein</topology>
    </subcellularLocation>
</comment>
<comment type="caution">
    <text evidence="9">The sequence shown here is derived from an EMBL/GenBank/DDBJ whole genome shotgun (WGS) entry which is preliminary data.</text>
</comment>
<evidence type="ECO:0000256" key="5">
    <source>
        <dbReference type="ARBA" id="ARBA00022989"/>
    </source>
</evidence>
<evidence type="ECO:0000256" key="3">
    <source>
        <dbReference type="ARBA" id="ARBA00022475"/>
    </source>
</evidence>
<organism evidence="9 10">
    <name type="scientific">Pseudonocardia zijingensis</name>
    <dbReference type="NCBI Taxonomy" id="153376"/>
    <lineage>
        <taxon>Bacteria</taxon>
        <taxon>Bacillati</taxon>
        <taxon>Actinomycetota</taxon>
        <taxon>Actinomycetes</taxon>
        <taxon>Pseudonocardiales</taxon>
        <taxon>Pseudonocardiaceae</taxon>
        <taxon>Pseudonocardia</taxon>
    </lineage>
</organism>
<dbReference type="Gene3D" id="1.10.3720.10">
    <property type="entry name" value="MetI-like"/>
    <property type="match status" value="1"/>
</dbReference>
<keyword evidence="10" id="KW-1185">Reference proteome</keyword>
<dbReference type="InterPro" id="IPR000515">
    <property type="entry name" value="MetI-like"/>
</dbReference>
<feature type="transmembrane region" description="Helical" evidence="7">
    <location>
        <begin position="112"/>
        <end position="131"/>
    </location>
</feature>
<dbReference type="RefSeq" id="WP_343947307.1">
    <property type="nucleotide sequence ID" value="NZ_BAAAHP010000366.1"/>
</dbReference>
<keyword evidence="2 7" id="KW-0813">Transport</keyword>
<feature type="domain" description="ABC transmembrane type-1" evidence="8">
    <location>
        <begin position="46"/>
        <end position="226"/>
    </location>
</feature>
<evidence type="ECO:0000259" key="8">
    <source>
        <dbReference type="PROSITE" id="PS50928"/>
    </source>
</evidence>
<protein>
    <submittedName>
        <fullName evidence="9">ABC transporter permease subunit</fullName>
    </submittedName>
</protein>
<keyword evidence="6 7" id="KW-0472">Membrane</keyword>
<dbReference type="Pfam" id="PF00528">
    <property type="entry name" value="BPD_transp_1"/>
    <property type="match status" value="1"/>
</dbReference>
<feature type="transmembrane region" description="Helical" evidence="7">
    <location>
        <begin position="85"/>
        <end position="106"/>
    </location>
</feature>
<dbReference type="InterPro" id="IPR035906">
    <property type="entry name" value="MetI-like_sf"/>
</dbReference>
<feature type="transmembrane region" description="Helical" evidence="7">
    <location>
        <begin position="53"/>
        <end position="73"/>
    </location>
</feature>
<feature type="transmembrane region" description="Helical" evidence="7">
    <location>
        <begin position="175"/>
        <end position="196"/>
    </location>
</feature>
<dbReference type="PANTHER" id="PTHR30151">
    <property type="entry name" value="ALKANE SULFONATE ABC TRANSPORTER-RELATED, MEMBRANE SUBUNIT"/>
    <property type="match status" value="1"/>
</dbReference>
<keyword evidence="4 7" id="KW-0812">Transmembrane</keyword>
<evidence type="ECO:0000256" key="6">
    <source>
        <dbReference type="ARBA" id="ARBA00023136"/>
    </source>
</evidence>
<comment type="similarity">
    <text evidence="7">Belongs to the binding-protein-dependent transport system permease family.</text>
</comment>
<sequence>MLLLAAAVGVWWLVALLVQSSVLPDPATAVTRLVHNLGSSRFLGSLAGTLARLAVAYLAVVVIGGAVGFALGLSRFWTDAISPLVYTLYSIPKVVLFPLFLVFLGLGGASQIGFAIFSGILPMILMMAHAAAGVPRLPLKLAASLRMGRVAVLRTIAVPSVLPAFTSALRLTFGLTFLSLLIVEMFSGVSGLGYELLRTIPLARMGDIVGMTILVVAVALAPVSVLRVIEQRVNRRFGESKEIS</sequence>
<feature type="transmembrane region" description="Helical" evidence="7">
    <location>
        <begin position="208"/>
        <end position="229"/>
    </location>
</feature>
<keyword evidence="3" id="KW-1003">Cell membrane</keyword>
<accession>A0ABN1NL15</accession>
<evidence type="ECO:0000256" key="4">
    <source>
        <dbReference type="ARBA" id="ARBA00022692"/>
    </source>
</evidence>
<dbReference type="EMBL" id="BAAAHP010000366">
    <property type="protein sequence ID" value="GAA0910828.1"/>
    <property type="molecule type" value="Genomic_DNA"/>
</dbReference>
<reference evidence="9 10" key="1">
    <citation type="journal article" date="2019" name="Int. J. Syst. Evol. Microbiol.">
        <title>The Global Catalogue of Microorganisms (GCM) 10K type strain sequencing project: providing services to taxonomists for standard genome sequencing and annotation.</title>
        <authorList>
            <consortium name="The Broad Institute Genomics Platform"/>
            <consortium name="The Broad Institute Genome Sequencing Center for Infectious Disease"/>
            <person name="Wu L."/>
            <person name="Ma J."/>
        </authorList>
    </citation>
    <scope>NUCLEOTIDE SEQUENCE [LARGE SCALE GENOMIC DNA]</scope>
    <source>
        <strain evidence="9 10">JCM 11117</strain>
    </source>
</reference>
<dbReference type="CDD" id="cd06261">
    <property type="entry name" value="TM_PBP2"/>
    <property type="match status" value="1"/>
</dbReference>
<gene>
    <name evidence="9" type="ORF">GCM10009559_81790</name>
</gene>
<dbReference type="PANTHER" id="PTHR30151:SF38">
    <property type="entry name" value="ALIPHATIC SULFONATES TRANSPORT PERMEASE PROTEIN SSUC-RELATED"/>
    <property type="match status" value="1"/>
</dbReference>
<evidence type="ECO:0000256" key="7">
    <source>
        <dbReference type="RuleBase" id="RU363032"/>
    </source>
</evidence>
<dbReference type="Proteomes" id="UP001499967">
    <property type="component" value="Unassembled WGS sequence"/>
</dbReference>
<evidence type="ECO:0000313" key="10">
    <source>
        <dbReference type="Proteomes" id="UP001499967"/>
    </source>
</evidence>